<name>A0A0M4CYU2_9BACT</name>
<dbReference type="GO" id="GO:0032259">
    <property type="term" value="P:methylation"/>
    <property type="evidence" value="ECO:0007669"/>
    <property type="project" value="UniProtKB-KW"/>
</dbReference>
<dbReference type="PANTHER" id="PTHR43861">
    <property type="entry name" value="TRANS-ACONITATE 2-METHYLTRANSFERASE-RELATED"/>
    <property type="match status" value="1"/>
</dbReference>
<dbReference type="STRING" id="1603606.DSOUD_0234"/>
<keyword evidence="1" id="KW-0489">Methyltransferase</keyword>
<gene>
    <name evidence="1" type="ORF">DSOUD_0234</name>
</gene>
<accession>A0A0M4CYU2</accession>
<dbReference type="PATRIC" id="fig|1603606.3.peg.262"/>
<evidence type="ECO:0000313" key="1">
    <source>
        <dbReference type="EMBL" id="ALC15034.1"/>
    </source>
</evidence>
<dbReference type="RefSeq" id="WP_053549274.1">
    <property type="nucleotide sequence ID" value="NZ_CP010802.1"/>
</dbReference>
<dbReference type="EMBL" id="CP010802">
    <property type="protein sequence ID" value="ALC15034.1"/>
    <property type="molecule type" value="Genomic_DNA"/>
</dbReference>
<sequence>MYDFSRCKICAATSAIPVYALRDVRIYVCPACGFHYADYLDGAPLETVPGEGALTEGGRNYMDSRLDENQVQNLSRLNLIRRYCPLAEARCLDVGAGVGTFLDLLGRQGAQGHGIEPSALRREFAGGKYGILLNREPVDKPFWQEGFAGFFDLATLWDVIEHVDFPRETLAAVWRLLRPGGMLFLDTPSREALDYRIGEISYRLSGGQCPLFLETIYARLPYGHKQIFTAGELVELLKGLGFEILQLDSRHEPPAPSIFHRLRPGKGIVVVARKPEN</sequence>
<dbReference type="InterPro" id="IPR029063">
    <property type="entry name" value="SAM-dependent_MTases_sf"/>
</dbReference>
<proteinExistence type="predicted"/>
<reference evidence="1 2" key="1">
    <citation type="submission" date="2015-07" db="EMBL/GenBank/DDBJ databases">
        <title>Isolation and Genomic Characterization of a Novel Halophilic Metal-Reducing Deltaproteobacterium from the Deep Subsurface.</title>
        <authorList>
            <person name="Badalamenti J.P."/>
            <person name="Summers Z.M."/>
            <person name="Gralnick J.A."/>
            <person name="Bond D.R."/>
        </authorList>
    </citation>
    <scope>NUCLEOTIDE SEQUENCE [LARGE SCALE GENOMIC DNA]</scope>
    <source>
        <strain evidence="1 2">WTL</strain>
    </source>
</reference>
<protein>
    <submittedName>
        <fullName evidence="1">2-polyprenyl-3-methyl-5-hydroxy-6-metoxy-1, 4-benzoquinol methylase</fullName>
    </submittedName>
</protein>
<keyword evidence="1" id="KW-0808">Transferase</keyword>
<dbReference type="SUPFAM" id="SSF53335">
    <property type="entry name" value="S-adenosyl-L-methionine-dependent methyltransferases"/>
    <property type="match status" value="1"/>
</dbReference>
<dbReference type="AlphaFoldDB" id="A0A0M4CYU2"/>
<dbReference type="CDD" id="cd02440">
    <property type="entry name" value="AdoMet_MTases"/>
    <property type="match status" value="1"/>
</dbReference>
<dbReference type="PANTHER" id="PTHR43861:SF6">
    <property type="entry name" value="METHYLTRANSFERASE TYPE 11"/>
    <property type="match status" value="1"/>
</dbReference>
<keyword evidence="2" id="KW-1185">Reference proteome</keyword>
<dbReference type="KEGG" id="des:DSOUD_0234"/>
<dbReference type="Proteomes" id="UP000057158">
    <property type="component" value="Chromosome"/>
</dbReference>
<organism evidence="1 2">
    <name type="scientific">Desulfuromonas soudanensis</name>
    <dbReference type="NCBI Taxonomy" id="1603606"/>
    <lineage>
        <taxon>Bacteria</taxon>
        <taxon>Pseudomonadati</taxon>
        <taxon>Thermodesulfobacteriota</taxon>
        <taxon>Desulfuromonadia</taxon>
        <taxon>Desulfuromonadales</taxon>
        <taxon>Desulfuromonadaceae</taxon>
        <taxon>Desulfuromonas</taxon>
    </lineage>
</organism>
<dbReference type="GO" id="GO:0008168">
    <property type="term" value="F:methyltransferase activity"/>
    <property type="evidence" value="ECO:0007669"/>
    <property type="project" value="UniProtKB-KW"/>
</dbReference>
<evidence type="ECO:0000313" key="2">
    <source>
        <dbReference type="Proteomes" id="UP000057158"/>
    </source>
</evidence>
<dbReference type="OrthoDB" id="9791837at2"/>
<dbReference type="Pfam" id="PF13489">
    <property type="entry name" value="Methyltransf_23"/>
    <property type="match status" value="1"/>
</dbReference>
<dbReference type="Gene3D" id="3.40.50.150">
    <property type="entry name" value="Vaccinia Virus protein VP39"/>
    <property type="match status" value="1"/>
</dbReference>